<keyword evidence="1 5" id="KW-0597">Phosphoprotein</keyword>
<evidence type="ECO:0000256" key="1">
    <source>
        <dbReference type="ARBA" id="ARBA00022553"/>
    </source>
</evidence>
<dbReference type="SUPFAM" id="SSF46894">
    <property type="entry name" value="C-terminal effector domain of the bipartite response regulators"/>
    <property type="match status" value="1"/>
</dbReference>
<dbReference type="PRINTS" id="PR00038">
    <property type="entry name" value="HTHLUXR"/>
</dbReference>
<dbReference type="OrthoDB" id="9797341at2"/>
<dbReference type="InterPro" id="IPR011006">
    <property type="entry name" value="CheY-like_superfamily"/>
</dbReference>
<dbReference type="RefSeq" id="WP_090497442.1">
    <property type="nucleotide sequence ID" value="NZ_FNCH01000003.1"/>
</dbReference>
<feature type="domain" description="Response regulatory" evidence="7">
    <location>
        <begin position="10"/>
        <end position="126"/>
    </location>
</feature>
<reference evidence="9" key="1">
    <citation type="submission" date="2016-10" db="EMBL/GenBank/DDBJ databases">
        <authorList>
            <person name="Varghese N."/>
            <person name="Submissions S."/>
        </authorList>
    </citation>
    <scope>NUCLEOTIDE SEQUENCE [LARGE SCALE GENOMIC DNA]</scope>
    <source>
        <strain evidence="9">DSM 17933</strain>
    </source>
</reference>
<dbReference type="Pfam" id="PF00196">
    <property type="entry name" value="GerE"/>
    <property type="match status" value="1"/>
</dbReference>
<dbReference type="Gene3D" id="3.40.50.2300">
    <property type="match status" value="1"/>
</dbReference>
<dbReference type="GO" id="GO:0003677">
    <property type="term" value="F:DNA binding"/>
    <property type="evidence" value="ECO:0007669"/>
    <property type="project" value="UniProtKB-KW"/>
</dbReference>
<dbReference type="SUPFAM" id="SSF52172">
    <property type="entry name" value="CheY-like"/>
    <property type="match status" value="1"/>
</dbReference>
<dbReference type="PANTHER" id="PTHR43214:SF41">
    <property type="entry name" value="NITRATE_NITRITE RESPONSE REGULATOR PROTEIN NARP"/>
    <property type="match status" value="1"/>
</dbReference>
<evidence type="ECO:0000256" key="5">
    <source>
        <dbReference type="PROSITE-ProRule" id="PRU00169"/>
    </source>
</evidence>
<dbReference type="SMART" id="SM00421">
    <property type="entry name" value="HTH_LUXR"/>
    <property type="match status" value="1"/>
</dbReference>
<accession>A0A1G7R0P7</accession>
<keyword evidence="4" id="KW-0804">Transcription</keyword>
<gene>
    <name evidence="8" type="ORF">SAMN05421827_10321</name>
</gene>
<sequence length="217" mass="24504">MDKIQQRPITIMIADDHKLFAEGLFAILSEQSDFKVIGMAANGKEILHLLNHQLPDVLILDLNMPILDGEMAAEKVRQLFPSVKIMVLSMYYTTKLSAKLEDIGVRAFIQKDTNAETLFEIIIGIQQGEEYFQKAKSDPPASSVFNDGDHFQKSHNLTAREMEILKLISEDYSSQQIAQKLFIALNTVDTHRKNMAQKLNVTGKAGLLKFALENKLR</sequence>
<dbReference type="CDD" id="cd17535">
    <property type="entry name" value="REC_NarL-like"/>
    <property type="match status" value="1"/>
</dbReference>
<evidence type="ECO:0000256" key="4">
    <source>
        <dbReference type="ARBA" id="ARBA00023163"/>
    </source>
</evidence>
<evidence type="ECO:0000313" key="9">
    <source>
        <dbReference type="Proteomes" id="UP000199643"/>
    </source>
</evidence>
<dbReference type="PROSITE" id="PS50110">
    <property type="entry name" value="RESPONSE_REGULATORY"/>
    <property type="match status" value="1"/>
</dbReference>
<dbReference type="EMBL" id="FNCH01000003">
    <property type="protein sequence ID" value="SDG04325.1"/>
    <property type="molecule type" value="Genomic_DNA"/>
</dbReference>
<dbReference type="GO" id="GO:0006355">
    <property type="term" value="P:regulation of DNA-templated transcription"/>
    <property type="evidence" value="ECO:0007669"/>
    <property type="project" value="InterPro"/>
</dbReference>
<evidence type="ECO:0000259" key="7">
    <source>
        <dbReference type="PROSITE" id="PS50110"/>
    </source>
</evidence>
<dbReference type="GO" id="GO:0000160">
    <property type="term" value="P:phosphorelay signal transduction system"/>
    <property type="evidence" value="ECO:0007669"/>
    <property type="project" value="InterPro"/>
</dbReference>
<dbReference type="PROSITE" id="PS50043">
    <property type="entry name" value="HTH_LUXR_2"/>
    <property type="match status" value="1"/>
</dbReference>
<feature type="modified residue" description="4-aspartylphosphate" evidence="5">
    <location>
        <position position="61"/>
    </location>
</feature>
<dbReference type="InterPro" id="IPR000792">
    <property type="entry name" value="Tscrpt_reg_LuxR_C"/>
</dbReference>
<keyword evidence="2" id="KW-0805">Transcription regulation</keyword>
<evidence type="ECO:0000256" key="2">
    <source>
        <dbReference type="ARBA" id="ARBA00023015"/>
    </source>
</evidence>
<dbReference type="Proteomes" id="UP000199643">
    <property type="component" value="Unassembled WGS sequence"/>
</dbReference>
<dbReference type="AlphaFoldDB" id="A0A1G7R0P7"/>
<evidence type="ECO:0000256" key="3">
    <source>
        <dbReference type="ARBA" id="ARBA00023125"/>
    </source>
</evidence>
<name>A0A1G7R0P7_9SPHI</name>
<feature type="domain" description="HTH luxR-type" evidence="6">
    <location>
        <begin position="150"/>
        <end position="215"/>
    </location>
</feature>
<dbReference type="InterPro" id="IPR001789">
    <property type="entry name" value="Sig_transdc_resp-reg_receiver"/>
</dbReference>
<dbReference type="CDD" id="cd06170">
    <property type="entry name" value="LuxR_C_like"/>
    <property type="match status" value="1"/>
</dbReference>
<proteinExistence type="predicted"/>
<organism evidence="8 9">
    <name type="scientific">Pedobacter terrae</name>
    <dbReference type="NCBI Taxonomy" id="405671"/>
    <lineage>
        <taxon>Bacteria</taxon>
        <taxon>Pseudomonadati</taxon>
        <taxon>Bacteroidota</taxon>
        <taxon>Sphingobacteriia</taxon>
        <taxon>Sphingobacteriales</taxon>
        <taxon>Sphingobacteriaceae</taxon>
        <taxon>Pedobacter</taxon>
    </lineage>
</organism>
<protein>
    <submittedName>
        <fullName evidence="8">DNA-binding response regulator, NarL/FixJ family, contains REC and HTH domains</fullName>
    </submittedName>
</protein>
<dbReference type="InterPro" id="IPR016032">
    <property type="entry name" value="Sig_transdc_resp-reg_C-effctor"/>
</dbReference>
<dbReference type="PROSITE" id="PS00622">
    <property type="entry name" value="HTH_LUXR_1"/>
    <property type="match status" value="1"/>
</dbReference>
<dbReference type="STRING" id="405671.SAMN05421827_10321"/>
<evidence type="ECO:0000259" key="6">
    <source>
        <dbReference type="PROSITE" id="PS50043"/>
    </source>
</evidence>
<dbReference type="SMART" id="SM00448">
    <property type="entry name" value="REC"/>
    <property type="match status" value="1"/>
</dbReference>
<dbReference type="PANTHER" id="PTHR43214">
    <property type="entry name" value="TWO-COMPONENT RESPONSE REGULATOR"/>
    <property type="match status" value="1"/>
</dbReference>
<dbReference type="InterPro" id="IPR058245">
    <property type="entry name" value="NreC/VraR/RcsB-like_REC"/>
</dbReference>
<dbReference type="InterPro" id="IPR039420">
    <property type="entry name" value="WalR-like"/>
</dbReference>
<keyword evidence="3 8" id="KW-0238">DNA-binding</keyword>
<keyword evidence="9" id="KW-1185">Reference proteome</keyword>
<dbReference type="Pfam" id="PF00072">
    <property type="entry name" value="Response_reg"/>
    <property type="match status" value="1"/>
</dbReference>
<evidence type="ECO:0000313" key="8">
    <source>
        <dbReference type="EMBL" id="SDG04325.1"/>
    </source>
</evidence>